<accession>A0A016SWC2</accession>
<dbReference type="InterPro" id="IPR001888">
    <property type="entry name" value="Transposase_1"/>
</dbReference>
<reference evidence="3" key="1">
    <citation type="journal article" date="2015" name="Nat. Genet.">
        <title>The genome and transcriptome of the zoonotic hookworm Ancylostoma ceylanicum identify infection-specific gene families.</title>
        <authorList>
            <person name="Schwarz E.M."/>
            <person name="Hu Y."/>
            <person name="Antoshechkin I."/>
            <person name="Miller M.M."/>
            <person name="Sternberg P.W."/>
            <person name="Aroian R.V."/>
        </authorList>
    </citation>
    <scope>NUCLEOTIDE SEQUENCE</scope>
    <source>
        <strain evidence="3">HY135</strain>
    </source>
</reference>
<evidence type="ECO:0000256" key="1">
    <source>
        <dbReference type="SAM" id="MobiDB-lite"/>
    </source>
</evidence>
<keyword evidence="3" id="KW-1185">Reference proteome</keyword>
<dbReference type="InterPro" id="IPR036397">
    <property type="entry name" value="RNaseH_sf"/>
</dbReference>
<dbReference type="GO" id="GO:0003676">
    <property type="term" value="F:nucleic acid binding"/>
    <property type="evidence" value="ECO:0007669"/>
    <property type="project" value="InterPro"/>
</dbReference>
<dbReference type="OrthoDB" id="5862706at2759"/>
<proteinExistence type="predicted"/>
<evidence type="ECO:0000313" key="2">
    <source>
        <dbReference type="EMBL" id="EYB94619.1"/>
    </source>
</evidence>
<dbReference type="STRING" id="53326.A0A016SWC2"/>
<evidence type="ECO:0000313" key="3">
    <source>
        <dbReference type="Proteomes" id="UP000024635"/>
    </source>
</evidence>
<dbReference type="Proteomes" id="UP000024635">
    <property type="component" value="Unassembled WGS sequence"/>
</dbReference>
<comment type="caution">
    <text evidence="2">The sequence shown here is derived from an EMBL/GenBank/DDBJ whole genome shotgun (WGS) entry which is preliminary data.</text>
</comment>
<sequence length="135" mass="15293">MYPSNSLQSPPGSQLQKSANAMDPSCPDRWHANPCQSLLLGPGRKDFLEDLIIGDESWVLNYSNAHRAMWLSPGEDPPTQAKSDLHPKKCLLCCFWDLREMLYYELLPQGHIATGTVYANQLQNVAKAVRERRPR</sequence>
<dbReference type="EMBL" id="JARK01001505">
    <property type="protein sequence ID" value="EYB94619.1"/>
    <property type="molecule type" value="Genomic_DNA"/>
</dbReference>
<gene>
    <name evidence="2" type="primary">Acey_s0169.g216</name>
    <name evidence="2" type="ORF">Y032_0169g216</name>
</gene>
<dbReference type="InterPro" id="IPR052709">
    <property type="entry name" value="Transposase-MT_Hybrid"/>
</dbReference>
<dbReference type="AlphaFoldDB" id="A0A016SWC2"/>
<name>A0A016SWC2_9BILA</name>
<dbReference type="PANTHER" id="PTHR46060">
    <property type="entry name" value="MARINER MOS1 TRANSPOSASE-LIKE PROTEIN"/>
    <property type="match status" value="1"/>
</dbReference>
<dbReference type="Gene3D" id="3.30.420.10">
    <property type="entry name" value="Ribonuclease H-like superfamily/Ribonuclease H"/>
    <property type="match status" value="1"/>
</dbReference>
<feature type="region of interest" description="Disordered" evidence="1">
    <location>
        <begin position="1"/>
        <end position="25"/>
    </location>
</feature>
<dbReference type="PANTHER" id="PTHR46060:SF1">
    <property type="entry name" value="MARINER MOS1 TRANSPOSASE-LIKE PROTEIN"/>
    <property type="match status" value="1"/>
</dbReference>
<feature type="compositionally biased region" description="Polar residues" evidence="1">
    <location>
        <begin position="1"/>
        <end position="19"/>
    </location>
</feature>
<protein>
    <submittedName>
        <fullName evidence="2">Uncharacterized protein</fullName>
    </submittedName>
</protein>
<organism evidence="2 3">
    <name type="scientific">Ancylostoma ceylanicum</name>
    <dbReference type="NCBI Taxonomy" id="53326"/>
    <lineage>
        <taxon>Eukaryota</taxon>
        <taxon>Metazoa</taxon>
        <taxon>Ecdysozoa</taxon>
        <taxon>Nematoda</taxon>
        <taxon>Chromadorea</taxon>
        <taxon>Rhabditida</taxon>
        <taxon>Rhabditina</taxon>
        <taxon>Rhabditomorpha</taxon>
        <taxon>Strongyloidea</taxon>
        <taxon>Ancylostomatidae</taxon>
        <taxon>Ancylostomatinae</taxon>
        <taxon>Ancylostoma</taxon>
    </lineage>
</organism>
<dbReference type="Pfam" id="PF01359">
    <property type="entry name" value="Transposase_1"/>
    <property type="match status" value="1"/>
</dbReference>